<dbReference type="Pfam" id="PF12260">
    <property type="entry name" value="PIP49_C"/>
    <property type="match status" value="1"/>
</dbReference>
<dbReference type="OrthoDB" id="10035316at2759"/>
<dbReference type="GO" id="GO:0005576">
    <property type="term" value="C:extracellular region"/>
    <property type="evidence" value="ECO:0007669"/>
    <property type="project" value="UniProtKB-SubCell"/>
</dbReference>
<organism evidence="7 8">
    <name type="scientific">Trichomalopsis sarcophagae</name>
    <dbReference type="NCBI Taxonomy" id="543379"/>
    <lineage>
        <taxon>Eukaryota</taxon>
        <taxon>Metazoa</taxon>
        <taxon>Ecdysozoa</taxon>
        <taxon>Arthropoda</taxon>
        <taxon>Hexapoda</taxon>
        <taxon>Insecta</taxon>
        <taxon>Pterygota</taxon>
        <taxon>Neoptera</taxon>
        <taxon>Endopterygota</taxon>
        <taxon>Hymenoptera</taxon>
        <taxon>Apocrita</taxon>
        <taxon>Proctotrupomorpha</taxon>
        <taxon>Chalcidoidea</taxon>
        <taxon>Pteromalidae</taxon>
        <taxon>Pteromalinae</taxon>
        <taxon>Trichomalopsis</taxon>
    </lineage>
</organism>
<evidence type="ECO:0000256" key="3">
    <source>
        <dbReference type="ARBA" id="ARBA00022525"/>
    </source>
</evidence>
<name>A0A232FIK6_9HYME</name>
<evidence type="ECO:0000256" key="5">
    <source>
        <dbReference type="SAM" id="Phobius"/>
    </source>
</evidence>
<evidence type="ECO:0000256" key="4">
    <source>
        <dbReference type="ARBA" id="ARBA00022729"/>
    </source>
</evidence>
<keyword evidence="5" id="KW-0472">Membrane</keyword>
<feature type="domain" description="FAM69 protein-kinase" evidence="6">
    <location>
        <begin position="179"/>
        <end position="380"/>
    </location>
</feature>
<evidence type="ECO:0000259" key="6">
    <source>
        <dbReference type="Pfam" id="PF12260"/>
    </source>
</evidence>
<keyword evidence="3" id="KW-0964">Secreted</keyword>
<dbReference type="EMBL" id="NNAY01000176">
    <property type="protein sequence ID" value="OXU30299.1"/>
    <property type="molecule type" value="Genomic_DNA"/>
</dbReference>
<dbReference type="SUPFAM" id="SSF56112">
    <property type="entry name" value="Protein kinase-like (PK-like)"/>
    <property type="match status" value="1"/>
</dbReference>
<accession>A0A232FIK6</accession>
<evidence type="ECO:0000256" key="1">
    <source>
        <dbReference type="ARBA" id="ARBA00004613"/>
    </source>
</evidence>
<dbReference type="STRING" id="543379.A0A232FIK6"/>
<keyword evidence="5" id="KW-0812">Transmembrane</keyword>
<comment type="subcellular location">
    <subcellularLocation>
        <location evidence="1">Secreted</location>
    </subcellularLocation>
</comment>
<dbReference type="InterPro" id="IPR022049">
    <property type="entry name" value="FAM69_kinase_dom"/>
</dbReference>
<proteinExistence type="inferred from homology"/>
<keyword evidence="4" id="KW-0732">Signal</keyword>
<evidence type="ECO:0000256" key="2">
    <source>
        <dbReference type="ARBA" id="ARBA00006338"/>
    </source>
</evidence>
<dbReference type="InterPro" id="IPR011009">
    <property type="entry name" value="Kinase-like_dom_sf"/>
</dbReference>
<comment type="similarity">
    <text evidence="2">Belongs to the DIPK family.</text>
</comment>
<dbReference type="PANTHER" id="PTHR32073">
    <property type="entry name" value="GH11358P"/>
    <property type="match status" value="1"/>
</dbReference>
<dbReference type="PANTHER" id="PTHR32073:SF7">
    <property type="entry name" value="GH11358P"/>
    <property type="match status" value="1"/>
</dbReference>
<evidence type="ECO:0000313" key="7">
    <source>
        <dbReference type="EMBL" id="OXU30299.1"/>
    </source>
</evidence>
<dbReference type="Proteomes" id="UP000215335">
    <property type="component" value="Unassembled WGS sequence"/>
</dbReference>
<comment type="caution">
    <text evidence="7">The sequence shown here is derived from an EMBL/GenBank/DDBJ whole genome shotgun (WGS) entry which is preliminary data.</text>
</comment>
<sequence length="404" mass="46220">MLVTKASVSSFLIALLILILGIYINRFNLKVAEITERYKCPACFGDSMCQVIDSNEISFEYTDFYSIFNNLFSVKNVYYGKYKDKKVIMKKLAQESELKTFDEMICSDDELHELCYQSESRKQDSKKNFYKLVESELANVGGDINNKMRLCPTTTKLEKLFVNVKFQSHAENKDYFKYLWSTIKINPEPLILQILPAKEGWPTPKYFGACGRLIVEEYIGLPLSSFIDEPWIRRAKIASSLLQAADTLMSKNSEFAFYLTDISMDNIAVNNEDKAIFVDLENIIIVEKNPPEKALVGIESWNETYTNAVDLDCQDCFVFSPNDICSHKVSDHNFYAICQHILTQALGTVFHNPGFLHDPPDYILQKHPTLIDLLEQCAKPDIGYSRIDIAHHLIVLLDSVIENA</sequence>
<gene>
    <name evidence="7" type="ORF">TSAR_016716</name>
</gene>
<dbReference type="InterPro" id="IPR020519">
    <property type="entry name" value="DIPK2A/B"/>
</dbReference>
<keyword evidence="5" id="KW-1133">Transmembrane helix</keyword>
<protein>
    <recommendedName>
        <fullName evidence="6">FAM69 protein-kinase domain-containing protein</fullName>
    </recommendedName>
</protein>
<reference evidence="7 8" key="1">
    <citation type="journal article" date="2017" name="Curr. Biol.">
        <title>The Evolution of Venom by Co-option of Single-Copy Genes.</title>
        <authorList>
            <person name="Martinson E.O."/>
            <person name="Mrinalini"/>
            <person name="Kelkar Y.D."/>
            <person name="Chang C.H."/>
            <person name="Werren J.H."/>
        </authorList>
    </citation>
    <scope>NUCLEOTIDE SEQUENCE [LARGE SCALE GENOMIC DNA]</scope>
    <source>
        <strain evidence="7 8">Alberta</strain>
        <tissue evidence="7">Whole body</tissue>
    </source>
</reference>
<dbReference type="AlphaFoldDB" id="A0A232FIK6"/>
<evidence type="ECO:0000313" key="8">
    <source>
        <dbReference type="Proteomes" id="UP000215335"/>
    </source>
</evidence>
<feature type="transmembrane region" description="Helical" evidence="5">
    <location>
        <begin position="6"/>
        <end position="24"/>
    </location>
</feature>
<keyword evidence="8" id="KW-1185">Reference proteome</keyword>